<feature type="region of interest" description="Disordered" evidence="1">
    <location>
        <begin position="1"/>
        <end position="32"/>
    </location>
</feature>
<comment type="caution">
    <text evidence="2">The sequence shown here is derived from an EMBL/GenBank/DDBJ whole genome shotgun (WGS) entry which is preliminary data.</text>
</comment>
<sequence length="107" mass="11982">QFTGDATNPGSFGRDEGSNGRLNAASQDQRQRQLSDALKVLPACGKPAKTKRSFVVTRKDREHRWSGVTMLQQRLEIEGCCVVSGHWTRGREWILRAVPMISTTTPR</sequence>
<feature type="compositionally biased region" description="Polar residues" evidence="1">
    <location>
        <begin position="1"/>
        <end position="10"/>
    </location>
</feature>
<gene>
    <name evidence="2" type="ORF">ACJRO7_011075</name>
</gene>
<evidence type="ECO:0000313" key="3">
    <source>
        <dbReference type="Proteomes" id="UP001634007"/>
    </source>
</evidence>
<feature type="non-terminal residue" evidence="2">
    <location>
        <position position="1"/>
    </location>
</feature>
<dbReference type="Proteomes" id="UP001634007">
    <property type="component" value="Unassembled WGS sequence"/>
</dbReference>
<accession>A0ABD3LDZ5</accession>
<feature type="compositionally biased region" description="Polar residues" evidence="1">
    <location>
        <begin position="20"/>
        <end position="32"/>
    </location>
</feature>
<evidence type="ECO:0000313" key="2">
    <source>
        <dbReference type="EMBL" id="KAL3750035.1"/>
    </source>
</evidence>
<reference evidence="2 3" key="1">
    <citation type="submission" date="2024-11" db="EMBL/GenBank/DDBJ databases">
        <title>Chromosome-level genome assembly of Eucalyptus globulus Labill. provides insights into its genome evolution.</title>
        <authorList>
            <person name="Li X."/>
        </authorList>
    </citation>
    <scope>NUCLEOTIDE SEQUENCE [LARGE SCALE GENOMIC DNA]</scope>
    <source>
        <strain evidence="2">CL2024</strain>
        <tissue evidence="2">Fresh tender leaves</tissue>
    </source>
</reference>
<protein>
    <submittedName>
        <fullName evidence="2">Uncharacterized protein</fullName>
    </submittedName>
</protein>
<dbReference type="EMBL" id="JBJKBG010000002">
    <property type="protein sequence ID" value="KAL3750035.1"/>
    <property type="molecule type" value="Genomic_DNA"/>
</dbReference>
<name>A0ABD3LDZ5_EUCGL</name>
<dbReference type="AlphaFoldDB" id="A0ABD3LDZ5"/>
<evidence type="ECO:0000256" key="1">
    <source>
        <dbReference type="SAM" id="MobiDB-lite"/>
    </source>
</evidence>
<keyword evidence="3" id="KW-1185">Reference proteome</keyword>
<organism evidence="2 3">
    <name type="scientific">Eucalyptus globulus</name>
    <name type="common">Tasmanian blue gum</name>
    <dbReference type="NCBI Taxonomy" id="34317"/>
    <lineage>
        <taxon>Eukaryota</taxon>
        <taxon>Viridiplantae</taxon>
        <taxon>Streptophyta</taxon>
        <taxon>Embryophyta</taxon>
        <taxon>Tracheophyta</taxon>
        <taxon>Spermatophyta</taxon>
        <taxon>Magnoliopsida</taxon>
        <taxon>eudicotyledons</taxon>
        <taxon>Gunneridae</taxon>
        <taxon>Pentapetalae</taxon>
        <taxon>rosids</taxon>
        <taxon>malvids</taxon>
        <taxon>Myrtales</taxon>
        <taxon>Myrtaceae</taxon>
        <taxon>Myrtoideae</taxon>
        <taxon>Eucalypteae</taxon>
        <taxon>Eucalyptus</taxon>
    </lineage>
</organism>
<proteinExistence type="predicted"/>